<accession>A0ACC3SKN2</accession>
<protein>
    <submittedName>
        <fullName evidence="1">Proteasome activator BLM10</fullName>
    </submittedName>
</protein>
<keyword evidence="2" id="KW-1185">Reference proteome</keyword>
<organism evidence="1 2">
    <name type="scientific">Zalaria obscura</name>
    <dbReference type="NCBI Taxonomy" id="2024903"/>
    <lineage>
        <taxon>Eukaryota</taxon>
        <taxon>Fungi</taxon>
        <taxon>Dikarya</taxon>
        <taxon>Ascomycota</taxon>
        <taxon>Pezizomycotina</taxon>
        <taxon>Dothideomycetes</taxon>
        <taxon>Dothideomycetidae</taxon>
        <taxon>Dothideales</taxon>
        <taxon>Zalariaceae</taxon>
        <taxon>Zalaria</taxon>
    </lineage>
</organism>
<dbReference type="Proteomes" id="UP001320706">
    <property type="component" value="Unassembled WGS sequence"/>
</dbReference>
<proteinExistence type="predicted"/>
<dbReference type="EMBL" id="JAMKPW020000008">
    <property type="protein sequence ID" value="KAK8215360.1"/>
    <property type="molecule type" value="Genomic_DNA"/>
</dbReference>
<sequence length="1980" mass="224190">MAEDGPHSEYMSRLMAHNQGHSTNDLSRATSPGGTWQDTNGDTNGSDVSKLGRSRPRVFPYARYLPYETEQETQRHQDMDEMIKHLYISICAGDFVPGAVHWTKEIRGWMSLKFDLTKRQRTTLVKLYFELALAPGLDYSASERFASMFMVLTKRKHYLRPIKDITLDWKPLYKELKVFVFPSESSTQGTYSSKRNIRTLTKLCTFAQLFFHPREIPAMLEEFLPYFSMSFSEHGFVVMGLLNLMLPTTPPPPDEPKLLPQYYLPSIFHLWSIMNRSVTTDTRCIDLFSRLARDNLGAEHIPFTEHGIYTAEQSSLIFTAILRLLEIPVGQATSPYSNHVDLGAGLSILLERDPRKHPTAHSIARWIVMSLSPKCLEVSEGSILHQLEGLIQGIETFFHPSNSGSWTKTLSQLVYYLSDFFVMRWNREQSGEYEVPPERRLNSEIKRRFVLCLREVIFMGIYAKSGTAMNYSLSTLHSLAFLEPSLILPGALQRIYPAMQGLVEVHRTISSIRGLQMLSRIIARTKGFRCHLTTLLGLALPGIDANDLDKTMHSLSFIQSVCYNIPLYDLTKERTGDADGEIETPGGTELAVQWITEQVNRFETEGATLEIDYEKELSDADEEAILRSSTAGFAEFLISFLGRVFTLLQNLPDASRVKSGSPEENIVNTLPATFSPLLAALSPELYDIALQHISKFITNHVVHQARDAMAFICNALVKVSPKKALARLLPDLISSIRTEIEENGAGSTRTTGSEILPRDRALVWNISLLSMCVVHVGRDVLDFQDELFDIAVYMQDKCKGIPLVHVSNFIHHLLLNLSVTYTVDYSVYEQSELERGLRPNDWGKVPDAKSLDIQWHVPSEDEIKFAVKLFEAQGGRAIEALNALTGDSSPVKRDGTGKDWSDEVSRNLVLLRLVISGVSCFFRSDDQSITPFTYQDTQMNGHTDSKEAVTSDPTDLADAEDEKVRKAFHYPTGYPLDIDGPEYETVHKLRQAAGEALHRVHQYLTKNQEDDVPCFNALYTAYRSWFIDIGIERSAHVLDRLTRLLAADIHPFKFSGTRKQYPRPLLVKRANLYHFQRLRHNESPRAASELDNTLLLDLAQSCVSLYTDIRRTAQSAGEAAVKCVVGAKPLMIPPLLNALEESVEKNDIPRMKGAVFSLMFGSLAKPLGRNWKFTPRLIKLYIRVTEADRPSIQKLIGQASFQVQDMCKALDRMVILDQDTVDAVWPDDGAETPQERTIAKTIEEAKAMVPPKQDRIKKRRAIVEKKKADLAAELVESIKASHWKKASRTAVLVIGLDYRFEHIASEGMLDLVVKGTIDPHPSLRALYASSLVAIWNLTQTRALVSHKYENYLTDTSFNPDRVVIPTKREDPGWTDEYLKSFSQPDTEYYVDGDFPGWLVWNKTMRAYKSVSTDLELDEVEQSIRIRAGKCIDRHWLSTYFGYLKQEPRDANADRFRMTSSMVVAFAIDLMFDGLTVATFDDLKDLTQAVFGDGSDKHQHRATAEILGALLTTCEDFSPANREKAWEYAFPIIRRIFQDGLTPENSSYWSTFVNVIFAGKDPRRCWPLLDWLASFRLDMDTNAAFKESSKISLLQLVISALGWHFQLEKPILEDFLAHLDHPYKGVREVMGGTLSAIFRTRYHESYKDVETMLEAQKAASSVGTRPFQPSEEFANTIKSIFDRIEEWRKERPVGVQTPTSYTQASKTVLLWLDTTLSYYDCTSLVPFFPETFMEPLLHMMDIKEDPELQSLAYHVFRHLPNVPHRSNEISGFVSALIRIGKTSTSWHQRLRVLINIQVIYFRQLFLMPRDQAQALFDCVRSMLHDTQLEVRLGAAATISGMIRCSPAEFRDRTVADLQAYCTKLLTDNPLPKKNKNAAGAPGTPTPEQNKLTLTRHAAVLGLGALVQAFPYTSPPPEWLPKVLATLASKAASDSGTVGKSVKSILSDFKKTRQDTWHVDKQAFDQDQLENLEGVLWKSYFA</sequence>
<reference evidence="1" key="1">
    <citation type="submission" date="2024-02" db="EMBL/GenBank/DDBJ databases">
        <title>Metagenome Assembled Genome of Zalaria obscura JY119.</title>
        <authorList>
            <person name="Vighnesh L."/>
            <person name="Jagadeeshwari U."/>
            <person name="Venkata Ramana C."/>
            <person name="Sasikala C."/>
        </authorList>
    </citation>
    <scope>NUCLEOTIDE SEQUENCE</scope>
    <source>
        <strain evidence="1">JY119</strain>
    </source>
</reference>
<evidence type="ECO:0000313" key="1">
    <source>
        <dbReference type="EMBL" id="KAK8215360.1"/>
    </source>
</evidence>
<comment type="caution">
    <text evidence="1">The sequence shown here is derived from an EMBL/GenBank/DDBJ whole genome shotgun (WGS) entry which is preliminary data.</text>
</comment>
<evidence type="ECO:0000313" key="2">
    <source>
        <dbReference type="Proteomes" id="UP001320706"/>
    </source>
</evidence>
<gene>
    <name evidence="1" type="primary">BLM3</name>
    <name evidence="1" type="ORF">M8818_001981</name>
</gene>
<name>A0ACC3SKN2_9PEZI</name>
<keyword evidence="1" id="KW-0647">Proteasome</keyword>